<comment type="caution">
    <text evidence="1">The sequence shown here is derived from an EMBL/GenBank/DDBJ whole genome shotgun (WGS) entry which is preliminary data.</text>
</comment>
<evidence type="ECO:0000313" key="1">
    <source>
        <dbReference type="EMBL" id="KAI5682652.1"/>
    </source>
</evidence>
<organism evidence="1 2">
    <name type="scientific">Catharanthus roseus</name>
    <name type="common">Madagascar periwinkle</name>
    <name type="synonym">Vinca rosea</name>
    <dbReference type="NCBI Taxonomy" id="4058"/>
    <lineage>
        <taxon>Eukaryota</taxon>
        <taxon>Viridiplantae</taxon>
        <taxon>Streptophyta</taxon>
        <taxon>Embryophyta</taxon>
        <taxon>Tracheophyta</taxon>
        <taxon>Spermatophyta</taxon>
        <taxon>Magnoliopsida</taxon>
        <taxon>eudicotyledons</taxon>
        <taxon>Gunneridae</taxon>
        <taxon>Pentapetalae</taxon>
        <taxon>asterids</taxon>
        <taxon>lamiids</taxon>
        <taxon>Gentianales</taxon>
        <taxon>Apocynaceae</taxon>
        <taxon>Rauvolfioideae</taxon>
        <taxon>Vinceae</taxon>
        <taxon>Catharanthinae</taxon>
        <taxon>Catharanthus</taxon>
    </lineage>
</organism>
<name>A0ACC0CCR4_CATRO</name>
<gene>
    <name evidence="1" type="ORF">M9H77_03880</name>
</gene>
<reference evidence="2" key="1">
    <citation type="journal article" date="2023" name="Nat. Plants">
        <title>Single-cell RNA sequencing provides a high-resolution roadmap for understanding the multicellular compartmentation of specialized metabolism.</title>
        <authorList>
            <person name="Sun S."/>
            <person name="Shen X."/>
            <person name="Li Y."/>
            <person name="Li Y."/>
            <person name="Wang S."/>
            <person name="Li R."/>
            <person name="Zhang H."/>
            <person name="Shen G."/>
            <person name="Guo B."/>
            <person name="Wei J."/>
            <person name="Xu J."/>
            <person name="St-Pierre B."/>
            <person name="Chen S."/>
            <person name="Sun C."/>
        </authorList>
    </citation>
    <scope>NUCLEOTIDE SEQUENCE [LARGE SCALE GENOMIC DNA]</scope>
</reference>
<dbReference type="Proteomes" id="UP001060085">
    <property type="component" value="Linkage Group LG01"/>
</dbReference>
<dbReference type="EMBL" id="CM044701">
    <property type="protein sequence ID" value="KAI5682652.1"/>
    <property type="molecule type" value="Genomic_DNA"/>
</dbReference>
<sequence length="137" mass="15991">MSVVKIRHRYECRQAATAASTSQVSYFKLYRERRGPAQELETREKSERDDGEGRRKGATVRKQWGFVKFNKEEGFVSFPPFPIMEYEIIPRLKKFVLAKEEEDSTLVDEDDVQEYSEACRLSCQGACMRARNSLFAY</sequence>
<protein>
    <submittedName>
        <fullName evidence="1">Uncharacterized protein</fullName>
    </submittedName>
</protein>
<proteinExistence type="predicted"/>
<keyword evidence="2" id="KW-1185">Reference proteome</keyword>
<accession>A0ACC0CCR4</accession>
<evidence type="ECO:0000313" key="2">
    <source>
        <dbReference type="Proteomes" id="UP001060085"/>
    </source>
</evidence>